<keyword evidence="3" id="KW-0547">Nucleotide-binding</keyword>
<dbReference type="SUPFAM" id="SSF51735">
    <property type="entry name" value="NAD(P)-binding Rossmann-fold domains"/>
    <property type="match status" value="1"/>
</dbReference>
<dbReference type="GO" id="GO:0005524">
    <property type="term" value="F:ATP binding"/>
    <property type="evidence" value="ECO:0007669"/>
    <property type="project" value="UniProtKB-KW"/>
</dbReference>
<dbReference type="Pfam" id="PF19045">
    <property type="entry name" value="Ligase_CoA_2"/>
    <property type="match status" value="1"/>
</dbReference>
<dbReference type="Pfam" id="PF13380">
    <property type="entry name" value="CoA_binding_2"/>
    <property type="match status" value="1"/>
</dbReference>
<sequence>MTHPLEPMLRPKSVAIIGASDTASRIGGRPIHAMKAAGYKGNIYPVNPNYETIQGLPAYASIKDVPTGVDCAVIAVAAKVAVQTLRDCADQGVKSAVMFTSGFAEQSEDGAKAQREISEIARTSGMRIVGPNCLGVFNISAGWYGTFSNAPGALRHPPGPIGIVSQSGAYGAHVFTVSQLRGVGSNYWVTTGNESDVDVAEVIEYYAQNPEVKVVLAYAEGMKNADRICRALEMARDAEKPVIFMKVGKTDAGAAAAASHTASLAGADAIYDALFKQYGVYRAETTEEFIDIAYACQFGKYPKGRKIDLQTISGGVGVQMADASVKYGLDVAPIPAATQKKMKDLIPFAGVANPVDFTAQALNDPKLMEANIEMTIEEADFDSHIVYLAGVPASPFTKDACAQIFENIRAKYPDEVMMMSLIGPEDVVSIYEKLKMPCYEDPSLTVRAMAALTYFGEVFRRGRPEAPAKLPDSALPAPTKPIAEHEAKKVLASIGVPVTKEELVQTSADAVKVWRDIGGAVVMKIASPDILHKTEIGGVLLKLNSETEVAEGFDTLIERAKKAKPNAKIDGVIVAEMVSGGVETVMGVVCDPVFGPAVMFGLGGVFVEVLKDVTFRLAPFGVDEAHRMIDEIQGRAMLDGVRGAPPSDIDALAEALSRLSVFAAENADKIETIDVNPFIVLPKGAVAVDALIVPKGSAV</sequence>
<evidence type="ECO:0000313" key="7">
    <source>
        <dbReference type="EMBL" id="MZR23291.1"/>
    </source>
</evidence>
<comment type="similarity">
    <text evidence="5">In the N-terminal section; belongs to the acetate CoA ligase alpha subunit family.</text>
</comment>
<protein>
    <submittedName>
        <fullName evidence="7">CoA-binding protein</fullName>
    </submittedName>
</protein>
<keyword evidence="4" id="KW-0067">ATP-binding</keyword>
<dbReference type="Gene3D" id="3.30.1490.20">
    <property type="entry name" value="ATP-grasp fold, A domain"/>
    <property type="match status" value="1"/>
</dbReference>
<evidence type="ECO:0000256" key="4">
    <source>
        <dbReference type="ARBA" id="ARBA00022840"/>
    </source>
</evidence>
<reference evidence="7 8" key="1">
    <citation type="journal article" date="2014" name="Int. J. Syst. Evol. Microbiol.">
        <title>Sneathiella chungangensis sp. nov., isolated from a marine sand, and emended description of the genus Sneathiella.</title>
        <authorList>
            <person name="Siamphan C."/>
            <person name="Kim H."/>
            <person name="Lee J.S."/>
            <person name="Kim W."/>
        </authorList>
    </citation>
    <scope>NUCLEOTIDE SEQUENCE [LARGE SCALE GENOMIC DNA]</scope>
    <source>
        <strain evidence="7 8">KCTC 32476</strain>
    </source>
</reference>
<evidence type="ECO:0000256" key="5">
    <source>
        <dbReference type="ARBA" id="ARBA00060888"/>
    </source>
</evidence>
<evidence type="ECO:0000313" key="8">
    <source>
        <dbReference type="Proteomes" id="UP000445696"/>
    </source>
</evidence>
<dbReference type="Gene3D" id="3.40.50.261">
    <property type="entry name" value="Succinyl-CoA synthetase domains"/>
    <property type="match status" value="2"/>
</dbReference>
<dbReference type="SUPFAM" id="SSF56059">
    <property type="entry name" value="Glutathione synthetase ATP-binding domain-like"/>
    <property type="match status" value="1"/>
</dbReference>
<dbReference type="EMBL" id="WTVA01000015">
    <property type="protein sequence ID" value="MZR23291.1"/>
    <property type="molecule type" value="Genomic_DNA"/>
</dbReference>
<dbReference type="SUPFAM" id="SSF52210">
    <property type="entry name" value="Succinyl-CoA synthetase domains"/>
    <property type="match status" value="2"/>
</dbReference>
<dbReference type="SMART" id="SM00881">
    <property type="entry name" value="CoA_binding"/>
    <property type="match status" value="1"/>
</dbReference>
<dbReference type="FunFam" id="3.30.1490.20:FF:000020">
    <property type="entry name" value="Protein lysine acetyltransferase"/>
    <property type="match status" value="1"/>
</dbReference>
<evidence type="ECO:0000256" key="3">
    <source>
        <dbReference type="ARBA" id="ARBA00022741"/>
    </source>
</evidence>
<accession>A0A845MHU3</accession>
<dbReference type="PANTHER" id="PTHR43334">
    <property type="entry name" value="ACETATE--COA LIGASE [ADP-FORMING]"/>
    <property type="match status" value="1"/>
</dbReference>
<dbReference type="Pfam" id="PF13549">
    <property type="entry name" value="ATP-grasp_5"/>
    <property type="match status" value="1"/>
</dbReference>
<dbReference type="PANTHER" id="PTHR43334:SF1">
    <property type="entry name" value="3-HYDROXYPROPIONATE--COA LIGASE [ADP-FORMING]"/>
    <property type="match status" value="1"/>
</dbReference>
<evidence type="ECO:0000259" key="6">
    <source>
        <dbReference type="SMART" id="SM00881"/>
    </source>
</evidence>
<dbReference type="RefSeq" id="WP_161339772.1">
    <property type="nucleotide sequence ID" value="NZ_JBHSDG010000003.1"/>
</dbReference>
<dbReference type="GO" id="GO:0006099">
    <property type="term" value="P:tricarboxylic acid cycle"/>
    <property type="evidence" value="ECO:0007669"/>
    <property type="project" value="UniProtKB-KW"/>
</dbReference>
<dbReference type="AlphaFoldDB" id="A0A845MHU3"/>
<gene>
    <name evidence="7" type="ORF">GQF03_13215</name>
</gene>
<dbReference type="InterPro" id="IPR043938">
    <property type="entry name" value="Ligase_CoA_dom"/>
</dbReference>
<dbReference type="GO" id="GO:0043758">
    <property type="term" value="F:acetate-CoA ligase (ADP-forming) activity"/>
    <property type="evidence" value="ECO:0007669"/>
    <property type="project" value="InterPro"/>
</dbReference>
<dbReference type="InterPro" id="IPR032875">
    <property type="entry name" value="Succ_CoA_lig_flav_dom"/>
</dbReference>
<evidence type="ECO:0000256" key="1">
    <source>
        <dbReference type="ARBA" id="ARBA00022532"/>
    </source>
</evidence>
<name>A0A845MHU3_9PROT</name>
<keyword evidence="1" id="KW-0816">Tricarboxylic acid cycle</keyword>
<comment type="caution">
    <text evidence="7">The sequence shown here is derived from an EMBL/GenBank/DDBJ whole genome shotgun (WGS) entry which is preliminary data.</text>
</comment>
<dbReference type="Pfam" id="PF13607">
    <property type="entry name" value="Succ_CoA_lig"/>
    <property type="match status" value="1"/>
</dbReference>
<dbReference type="InterPro" id="IPR016102">
    <property type="entry name" value="Succinyl-CoA_synth-like"/>
</dbReference>
<feature type="domain" description="CoA-binding" evidence="6">
    <location>
        <begin position="8"/>
        <end position="103"/>
    </location>
</feature>
<keyword evidence="8" id="KW-1185">Reference proteome</keyword>
<dbReference type="InterPro" id="IPR013815">
    <property type="entry name" value="ATP_grasp_subdomain_1"/>
</dbReference>
<dbReference type="Gene3D" id="3.40.50.720">
    <property type="entry name" value="NAD(P)-binding Rossmann-like Domain"/>
    <property type="match status" value="1"/>
</dbReference>
<keyword evidence="2" id="KW-0436">Ligase</keyword>
<dbReference type="InterPro" id="IPR051538">
    <property type="entry name" value="Acyl-CoA_Synth/Transferase"/>
</dbReference>
<dbReference type="InterPro" id="IPR003781">
    <property type="entry name" value="CoA-bd"/>
</dbReference>
<evidence type="ECO:0000256" key="2">
    <source>
        <dbReference type="ARBA" id="ARBA00022598"/>
    </source>
</evidence>
<dbReference type="Gene3D" id="3.30.470.20">
    <property type="entry name" value="ATP-grasp fold, B domain"/>
    <property type="match status" value="1"/>
</dbReference>
<dbReference type="InterPro" id="IPR036291">
    <property type="entry name" value="NAD(P)-bd_dom_sf"/>
</dbReference>
<proteinExistence type="inferred from homology"/>
<organism evidence="7 8">
    <name type="scientific">Sneathiella chungangensis</name>
    <dbReference type="NCBI Taxonomy" id="1418234"/>
    <lineage>
        <taxon>Bacteria</taxon>
        <taxon>Pseudomonadati</taxon>
        <taxon>Pseudomonadota</taxon>
        <taxon>Alphaproteobacteria</taxon>
        <taxon>Sneathiellales</taxon>
        <taxon>Sneathiellaceae</taxon>
        <taxon>Sneathiella</taxon>
    </lineage>
</organism>
<dbReference type="OrthoDB" id="9807426at2"/>
<dbReference type="Proteomes" id="UP000445696">
    <property type="component" value="Unassembled WGS sequence"/>
</dbReference>